<dbReference type="HOGENOM" id="CLU_013387_2_2_1"/>
<dbReference type="EMBL" id="ALBS01000096">
    <property type="protein sequence ID" value="EJT50681.1"/>
    <property type="molecule type" value="Genomic_DNA"/>
</dbReference>
<gene>
    <name evidence="8" type="ORF">A1Q1_08233</name>
</gene>
<dbReference type="Pfam" id="PF14008">
    <property type="entry name" value="Metallophos_C"/>
    <property type="match status" value="1"/>
</dbReference>
<evidence type="ECO:0000256" key="2">
    <source>
        <dbReference type="ARBA" id="ARBA00022801"/>
    </source>
</evidence>
<dbReference type="InterPro" id="IPR039331">
    <property type="entry name" value="PAPs-like"/>
</dbReference>
<evidence type="ECO:0000259" key="5">
    <source>
        <dbReference type="Pfam" id="PF00149"/>
    </source>
</evidence>
<dbReference type="SUPFAM" id="SSF56300">
    <property type="entry name" value="Metallo-dependent phosphatases"/>
    <property type="match status" value="1"/>
</dbReference>
<dbReference type="InterPro" id="IPR004843">
    <property type="entry name" value="Calcineurin-like_PHP"/>
</dbReference>
<dbReference type="InterPro" id="IPR014390">
    <property type="entry name" value="Acid_Pase_Asper"/>
</dbReference>
<accession>J5TFJ9</accession>
<dbReference type="PANTHER" id="PTHR22953">
    <property type="entry name" value="ACID PHOSPHATASE RELATED"/>
    <property type="match status" value="1"/>
</dbReference>
<dbReference type="GO" id="GO:0003993">
    <property type="term" value="F:acid phosphatase activity"/>
    <property type="evidence" value="ECO:0007669"/>
    <property type="project" value="UniProtKB-EC"/>
</dbReference>
<dbReference type="InterPro" id="IPR015914">
    <property type="entry name" value="PAPs_N"/>
</dbReference>
<protein>
    <recommendedName>
        <fullName evidence="4">Purple acid phosphatase</fullName>
        <ecNumber evidence="4">3.1.3.2</ecNumber>
    </recommendedName>
</protein>
<keyword evidence="2 4" id="KW-0378">Hydrolase</keyword>
<dbReference type="GeneID" id="25991745"/>
<dbReference type="EC" id="3.1.3.2" evidence="4"/>
<evidence type="ECO:0000259" key="7">
    <source>
        <dbReference type="Pfam" id="PF16656"/>
    </source>
</evidence>
<feature type="domain" description="Calcineurin-like phosphoesterase" evidence="5">
    <location>
        <begin position="279"/>
        <end position="511"/>
    </location>
</feature>
<evidence type="ECO:0000259" key="6">
    <source>
        <dbReference type="Pfam" id="PF14008"/>
    </source>
</evidence>
<proteinExistence type="inferred from homology"/>
<evidence type="ECO:0000313" key="8">
    <source>
        <dbReference type="EMBL" id="EJT50681.1"/>
    </source>
</evidence>
<dbReference type="AlphaFoldDB" id="J5TFJ9"/>
<evidence type="ECO:0000313" key="9">
    <source>
        <dbReference type="Proteomes" id="UP000002748"/>
    </source>
</evidence>
<keyword evidence="3" id="KW-0325">Glycoprotein</keyword>
<evidence type="ECO:0000256" key="3">
    <source>
        <dbReference type="ARBA" id="ARBA00023180"/>
    </source>
</evidence>
<dbReference type="Pfam" id="PF16656">
    <property type="entry name" value="Pur_ac_phosph_N"/>
    <property type="match status" value="1"/>
</dbReference>
<reference evidence="8 9" key="1">
    <citation type="journal article" date="2012" name="Eukaryot. Cell">
        <title>Draft genome sequence of CBS 2479, the standard type strain of Trichosporon asahii.</title>
        <authorList>
            <person name="Yang R.Y."/>
            <person name="Li H.T."/>
            <person name="Zhu H."/>
            <person name="Zhou G.P."/>
            <person name="Wang M."/>
            <person name="Wang L."/>
        </authorList>
    </citation>
    <scope>NUCLEOTIDE SEQUENCE [LARGE SCALE GENOMIC DNA]</scope>
    <source>
        <strain evidence="9">ATCC 90039 / CBS 2479 / JCM 2466 / KCTC 7840 / NCYC 2677 / UAMH 7654</strain>
    </source>
</reference>
<dbReference type="InterPro" id="IPR025733">
    <property type="entry name" value="PAPs_C"/>
</dbReference>
<dbReference type="Gene3D" id="2.60.40.380">
    <property type="entry name" value="Purple acid phosphatase-like, N-terminal"/>
    <property type="match status" value="1"/>
</dbReference>
<dbReference type="OrthoDB" id="45007at2759"/>
<dbReference type="VEuPathDB" id="FungiDB:A1Q1_08233"/>
<dbReference type="PANTHER" id="PTHR22953:SF153">
    <property type="entry name" value="PURPLE ACID PHOSPHATASE"/>
    <property type="match status" value="1"/>
</dbReference>
<feature type="domain" description="Purple acid phosphatase C-terminal" evidence="6">
    <location>
        <begin position="541"/>
        <end position="602"/>
    </location>
</feature>
<dbReference type="SUPFAM" id="SSF49363">
    <property type="entry name" value="Purple acid phosphatase, N-terminal domain"/>
    <property type="match status" value="1"/>
</dbReference>
<feature type="domain" description="Purple acid phosphatase N-terminal" evidence="7">
    <location>
        <begin position="72"/>
        <end position="172"/>
    </location>
</feature>
<dbReference type="PIRSF" id="PIRSF000900">
    <property type="entry name" value="Acid_Ptase_Asper"/>
    <property type="match status" value="1"/>
</dbReference>
<dbReference type="InterPro" id="IPR041792">
    <property type="entry name" value="MPP_PAP"/>
</dbReference>
<dbReference type="Pfam" id="PF00149">
    <property type="entry name" value="Metallophos"/>
    <property type="match status" value="1"/>
</dbReference>
<dbReference type="InterPro" id="IPR029052">
    <property type="entry name" value="Metallo-depent_PP-like"/>
</dbReference>
<name>J5TFJ9_TRIAS</name>
<feature type="signal peptide" evidence="4">
    <location>
        <begin position="1"/>
        <end position="16"/>
    </location>
</feature>
<dbReference type="GO" id="GO:0046872">
    <property type="term" value="F:metal ion binding"/>
    <property type="evidence" value="ECO:0007669"/>
    <property type="project" value="InterPro"/>
</dbReference>
<comment type="similarity">
    <text evidence="4">Belongs to the metallophosphoesterase superfamily. Purple acid phosphatase family.</text>
</comment>
<evidence type="ECO:0000256" key="4">
    <source>
        <dbReference type="RuleBase" id="RU361203"/>
    </source>
</evidence>
<evidence type="ECO:0000256" key="1">
    <source>
        <dbReference type="ARBA" id="ARBA00022729"/>
    </source>
</evidence>
<dbReference type="Gene3D" id="3.60.21.10">
    <property type="match status" value="1"/>
</dbReference>
<dbReference type="RefSeq" id="XP_014181855.1">
    <property type="nucleotide sequence ID" value="XM_014326380.1"/>
</dbReference>
<comment type="catalytic activity">
    <reaction evidence="4">
        <text>a phosphate monoester + H2O = an alcohol + phosphate</text>
        <dbReference type="Rhea" id="RHEA:15017"/>
        <dbReference type="ChEBI" id="CHEBI:15377"/>
        <dbReference type="ChEBI" id="CHEBI:30879"/>
        <dbReference type="ChEBI" id="CHEBI:43474"/>
        <dbReference type="ChEBI" id="CHEBI:67140"/>
        <dbReference type="EC" id="3.1.3.2"/>
    </reaction>
</comment>
<dbReference type="KEGG" id="tasa:A1Q1_08233"/>
<keyword evidence="1 4" id="KW-0732">Signal</keyword>
<dbReference type="CDD" id="cd00839">
    <property type="entry name" value="MPP_PAPs"/>
    <property type="match status" value="1"/>
</dbReference>
<comment type="caution">
    <text evidence="8">The sequence shown here is derived from an EMBL/GenBank/DDBJ whole genome shotgun (WGS) entry which is preliminary data.</text>
</comment>
<dbReference type="Proteomes" id="UP000002748">
    <property type="component" value="Unassembled WGS sequence"/>
</dbReference>
<feature type="chain" id="PRO_5005136893" description="Purple acid phosphatase" evidence="4">
    <location>
        <begin position="17"/>
        <end position="608"/>
    </location>
</feature>
<sequence length="608" mass="67942">MINAFALSLLAALASAAPPSNKRDVDTAYPYNGPEIPIGDLVDHSVKGNGTGYRRLREPPAVRPHGEVTNNINVISTAFWPGGMNIHFQTPFGIGDDPRVFYGESKDKLKRVAKGSTHTYDRTPPCSLAEVTQCSQYFHEVPITHLKPGKTYYYQIPGGNGTEPSEVLSFKTAPAAGTPGEFSVGVVCDMGYTNARDTHLRLVDGVADGMSFVWHGGDISYADQWFAGITPCVLEGPKAWDLCYNGSHSTLPGGKIDSDEYYIPVPEGEIPSQGGPNGGDISTMYETNWDLWSQFMNPITKHIPYMVAPGNHEATCAEFDGPNNEVTAILEDNLEPGSHADKSKLNYYSCPPSQRNYTAYQHRFHMPGNAELNRPGGQDNFWYSHTYGLAHFVTLSTETDYFRSPSWPFIADMKGKEGHPLRNETYLTDAGPFGHINGSYMDNANYEQIQWLRNDLAKVDRKKTPWIFVLSHRPMYSTEVSKYQVNVRNAFEDILLEYGVDVYIGGHIHWYERMYPLGRNGTIYMNNVIGNNTYKTCKDSLIHLVNGQAGMVESHSTHKGEWANFTAVLDQENWGLGKINVKNETHTLWEFVKAKDGQLGDHLWIVKE</sequence>
<dbReference type="InterPro" id="IPR008963">
    <property type="entry name" value="Purple_acid_Pase-like_N"/>
</dbReference>
<organism evidence="8 9">
    <name type="scientific">Trichosporon asahii var. asahii (strain ATCC 90039 / CBS 2479 / JCM 2466 / KCTC 7840 / NBRC 103889/ NCYC 2677 / UAMH 7654)</name>
    <name type="common">Yeast</name>
    <dbReference type="NCBI Taxonomy" id="1186058"/>
    <lineage>
        <taxon>Eukaryota</taxon>
        <taxon>Fungi</taxon>
        <taxon>Dikarya</taxon>
        <taxon>Basidiomycota</taxon>
        <taxon>Agaricomycotina</taxon>
        <taxon>Tremellomycetes</taxon>
        <taxon>Trichosporonales</taxon>
        <taxon>Trichosporonaceae</taxon>
        <taxon>Trichosporon</taxon>
    </lineage>
</organism>